<dbReference type="PANTHER" id="PTHR34033">
    <property type="entry name" value="AP-5 COMPLEX SUBUNIT BETA-1"/>
    <property type="match status" value="1"/>
</dbReference>
<reference evidence="1 2" key="1">
    <citation type="journal article" date="2024" name="G3 (Bethesda)">
        <title>Genome assembly of Hibiscus sabdariffa L. provides insights into metabolisms of medicinal natural products.</title>
        <authorList>
            <person name="Kim T."/>
        </authorList>
    </citation>
    <scope>NUCLEOTIDE SEQUENCE [LARGE SCALE GENOMIC DNA]</scope>
    <source>
        <strain evidence="1">TK-2024</strain>
        <tissue evidence="1">Old leaves</tissue>
    </source>
</reference>
<name>A0ABR2D318_9ROSI</name>
<evidence type="ECO:0000313" key="2">
    <source>
        <dbReference type="Proteomes" id="UP001472677"/>
    </source>
</evidence>
<dbReference type="EMBL" id="JBBPBM010000036">
    <property type="protein sequence ID" value="KAK8529175.1"/>
    <property type="molecule type" value="Genomic_DNA"/>
</dbReference>
<keyword evidence="2" id="KW-1185">Reference proteome</keyword>
<evidence type="ECO:0000313" key="1">
    <source>
        <dbReference type="EMBL" id="KAK8529175.1"/>
    </source>
</evidence>
<dbReference type="InterPro" id="IPR038741">
    <property type="entry name" value="AP5B1"/>
</dbReference>
<proteinExistence type="predicted"/>
<protein>
    <submittedName>
        <fullName evidence="1">Uncharacterized protein</fullName>
    </submittedName>
</protein>
<gene>
    <name evidence="1" type="ORF">V6N12_059963</name>
</gene>
<comment type="caution">
    <text evidence="1">The sequence shown here is derived from an EMBL/GenBank/DDBJ whole genome shotgun (WGS) entry which is preliminary data.</text>
</comment>
<dbReference type="Proteomes" id="UP001472677">
    <property type="component" value="Unassembled WGS sequence"/>
</dbReference>
<sequence>MVDVFIQTYAEDGRIISGKLQNIKVGIEDLFLKAIAPPDIPKDALPDYYLDLFNVLSNACSSTSNTWREAFTRKGGKGGNN</sequence>
<accession>A0ABR2D318</accession>
<organism evidence="1 2">
    <name type="scientific">Hibiscus sabdariffa</name>
    <name type="common">roselle</name>
    <dbReference type="NCBI Taxonomy" id="183260"/>
    <lineage>
        <taxon>Eukaryota</taxon>
        <taxon>Viridiplantae</taxon>
        <taxon>Streptophyta</taxon>
        <taxon>Embryophyta</taxon>
        <taxon>Tracheophyta</taxon>
        <taxon>Spermatophyta</taxon>
        <taxon>Magnoliopsida</taxon>
        <taxon>eudicotyledons</taxon>
        <taxon>Gunneridae</taxon>
        <taxon>Pentapetalae</taxon>
        <taxon>rosids</taxon>
        <taxon>malvids</taxon>
        <taxon>Malvales</taxon>
        <taxon>Malvaceae</taxon>
        <taxon>Malvoideae</taxon>
        <taxon>Hibiscus</taxon>
    </lineage>
</organism>
<dbReference type="PANTHER" id="PTHR34033:SF1">
    <property type="entry name" value="AP-5 COMPLEX SUBUNIT BETA-1"/>
    <property type="match status" value="1"/>
</dbReference>